<dbReference type="EMBL" id="RBXL01000001">
    <property type="protein sequence ID" value="RKT43630.1"/>
    <property type="molecule type" value="Genomic_DNA"/>
</dbReference>
<evidence type="ECO:0000313" key="1">
    <source>
        <dbReference type="EMBL" id="RKT43630.1"/>
    </source>
</evidence>
<organism evidence="1 2">
    <name type="scientific">Thiocapsa rosea</name>
    <dbReference type="NCBI Taxonomy" id="69360"/>
    <lineage>
        <taxon>Bacteria</taxon>
        <taxon>Pseudomonadati</taxon>
        <taxon>Pseudomonadota</taxon>
        <taxon>Gammaproteobacteria</taxon>
        <taxon>Chromatiales</taxon>
        <taxon>Chromatiaceae</taxon>
        <taxon>Thiocapsa</taxon>
    </lineage>
</organism>
<gene>
    <name evidence="1" type="ORF">BDD21_0982</name>
</gene>
<dbReference type="OrthoDB" id="5766125at2"/>
<dbReference type="RefSeq" id="WP_120796175.1">
    <property type="nucleotide sequence ID" value="NZ_RBXL01000001.1"/>
</dbReference>
<dbReference type="AlphaFoldDB" id="A0A495V4M9"/>
<accession>A0A495V4M9</accession>
<evidence type="ECO:0000313" key="2">
    <source>
        <dbReference type="Proteomes" id="UP000274556"/>
    </source>
</evidence>
<dbReference type="PANTHER" id="PTHR34235">
    <property type="entry name" value="SLR1203 PROTEIN-RELATED"/>
    <property type="match status" value="1"/>
</dbReference>
<dbReference type="Proteomes" id="UP000274556">
    <property type="component" value="Unassembled WGS sequence"/>
</dbReference>
<comment type="caution">
    <text evidence="1">The sequence shown here is derived from an EMBL/GenBank/DDBJ whole genome shotgun (WGS) entry which is preliminary data.</text>
</comment>
<dbReference type="InterPro" id="IPR002636">
    <property type="entry name" value="DUF29"/>
</dbReference>
<dbReference type="PANTHER" id="PTHR34235:SF4">
    <property type="entry name" value="SLR0291 PROTEIN"/>
    <property type="match status" value="1"/>
</dbReference>
<protein>
    <submittedName>
        <fullName evidence="1">Uncharacterized protein DUF29</fullName>
    </submittedName>
</protein>
<name>A0A495V4M9_9GAMM</name>
<dbReference type="Gene3D" id="1.20.1220.20">
    <property type="entry name" value="Uncharcterised protein PF01724"/>
    <property type="match status" value="1"/>
</dbReference>
<reference evidence="1 2" key="1">
    <citation type="submission" date="2018-10" db="EMBL/GenBank/DDBJ databases">
        <title>Genomic Encyclopedia of Archaeal and Bacterial Type Strains, Phase II (KMG-II): from individual species to whole genera.</title>
        <authorList>
            <person name="Goeker M."/>
        </authorList>
    </citation>
    <scope>NUCLEOTIDE SEQUENCE [LARGE SCALE GENOMIC DNA]</scope>
    <source>
        <strain evidence="1 2">DSM 235</strain>
    </source>
</reference>
<sequence>MPKQTAEHASYDRDYHAWLTESAALLREGCLSDIDFAQIAEELEDMGRSERRAIESYLKVLIVHLLKWQHQTERRGPSWQLSIANSRDAIGRRLRESPSLRPKLPEMVVERYPNARQHAALETGLDLADLPETCPFTVAQLLDDGYWGA</sequence>
<proteinExistence type="predicted"/>
<dbReference type="Pfam" id="PF01724">
    <property type="entry name" value="DUF29"/>
    <property type="match status" value="1"/>
</dbReference>
<keyword evidence="2" id="KW-1185">Reference proteome</keyword>